<feature type="transmembrane region" description="Helical" evidence="1">
    <location>
        <begin position="155"/>
        <end position="173"/>
    </location>
</feature>
<name>A0A4Q1D0Q2_9BACT</name>
<dbReference type="AlphaFoldDB" id="A0A4Q1D0Q2"/>
<dbReference type="PANTHER" id="PTHR14969">
    <property type="entry name" value="SPHINGOSINE-1-PHOSPHATE PHOSPHOHYDROLASE"/>
    <property type="match status" value="1"/>
</dbReference>
<protein>
    <submittedName>
        <fullName evidence="3">Phosphatase PAP2 family protein</fullName>
    </submittedName>
</protein>
<accession>A0A4Q1D0Q2</accession>
<keyword evidence="1" id="KW-0812">Transmembrane</keyword>
<dbReference type="Pfam" id="PF01569">
    <property type="entry name" value="PAP2"/>
    <property type="match status" value="1"/>
</dbReference>
<dbReference type="SUPFAM" id="SSF48317">
    <property type="entry name" value="Acid phosphatase/Vanadium-dependent haloperoxidase"/>
    <property type="match status" value="1"/>
</dbReference>
<feature type="transmembrane region" description="Helical" evidence="1">
    <location>
        <begin position="50"/>
        <end position="72"/>
    </location>
</feature>
<feature type="domain" description="Phosphatidic acid phosphatase type 2/haloperoxidase" evidence="2">
    <location>
        <begin position="81"/>
        <end position="196"/>
    </location>
</feature>
<reference evidence="3 4" key="1">
    <citation type="submission" date="2019-01" db="EMBL/GenBank/DDBJ databases">
        <title>Filimonas sp. strain TTM-71.</title>
        <authorList>
            <person name="Chen W.-M."/>
        </authorList>
    </citation>
    <scope>NUCLEOTIDE SEQUENCE [LARGE SCALE GENOMIC DNA]</scope>
    <source>
        <strain evidence="3 4">TTM-71</strain>
    </source>
</reference>
<dbReference type="EMBL" id="SDHZ01000004">
    <property type="protein sequence ID" value="RXK81333.1"/>
    <property type="molecule type" value="Genomic_DNA"/>
</dbReference>
<organism evidence="3 4">
    <name type="scientific">Filimonas effusa</name>
    <dbReference type="NCBI Taxonomy" id="2508721"/>
    <lineage>
        <taxon>Bacteria</taxon>
        <taxon>Pseudomonadati</taxon>
        <taxon>Bacteroidota</taxon>
        <taxon>Chitinophagia</taxon>
        <taxon>Chitinophagales</taxon>
        <taxon>Chitinophagaceae</taxon>
        <taxon>Filimonas</taxon>
    </lineage>
</organism>
<evidence type="ECO:0000313" key="3">
    <source>
        <dbReference type="EMBL" id="RXK81333.1"/>
    </source>
</evidence>
<feature type="transmembrane region" description="Helical" evidence="1">
    <location>
        <begin position="131"/>
        <end position="150"/>
    </location>
</feature>
<keyword evidence="1" id="KW-0472">Membrane</keyword>
<dbReference type="InterPro" id="IPR000326">
    <property type="entry name" value="PAP2/HPO"/>
</dbReference>
<dbReference type="PANTHER" id="PTHR14969:SF13">
    <property type="entry name" value="AT30094P"/>
    <property type="match status" value="1"/>
</dbReference>
<gene>
    <name evidence="3" type="ORF">ESB13_20570</name>
</gene>
<keyword evidence="4" id="KW-1185">Reference proteome</keyword>
<evidence type="ECO:0000256" key="1">
    <source>
        <dbReference type="SAM" id="Phobius"/>
    </source>
</evidence>
<sequence length="210" mass="22753">MRVLNTNSFKTGAIITLVLGISVLACSFAVGKQALFLLLNTDLGRVADYFFAGATYLGDGAVWVPLLIWVLVKRRKELLPLLISSFALTTLLTQVCKYIIVPHEARPTKAIADISLIHTVPGVELHTVSSFPSGHTATAFTIYLLLCLLIRQRAWVGIGLLYALAVAYSRVYLAQHFPLDLGAGMIVAFLSASGALLIQQKIQAKKEAVS</sequence>
<keyword evidence="1" id="KW-1133">Transmembrane helix</keyword>
<evidence type="ECO:0000259" key="2">
    <source>
        <dbReference type="SMART" id="SM00014"/>
    </source>
</evidence>
<dbReference type="PROSITE" id="PS51257">
    <property type="entry name" value="PROKAR_LIPOPROTEIN"/>
    <property type="match status" value="1"/>
</dbReference>
<proteinExistence type="predicted"/>
<comment type="caution">
    <text evidence="3">The sequence shown here is derived from an EMBL/GenBank/DDBJ whole genome shotgun (WGS) entry which is preliminary data.</text>
</comment>
<feature type="transmembrane region" description="Helical" evidence="1">
    <location>
        <begin position="12"/>
        <end position="30"/>
    </location>
</feature>
<dbReference type="RefSeq" id="WP_129005587.1">
    <property type="nucleotide sequence ID" value="NZ_SDHZ01000004.1"/>
</dbReference>
<feature type="transmembrane region" description="Helical" evidence="1">
    <location>
        <begin position="179"/>
        <end position="198"/>
    </location>
</feature>
<dbReference type="OrthoDB" id="9773582at2"/>
<evidence type="ECO:0000313" key="4">
    <source>
        <dbReference type="Proteomes" id="UP000290545"/>
    </source>
</evidence>
<dbReference type="Proteomes" id="UP000290545">
    <property type="component" value="Unassembled WGS sequence"/>
</dbReference>
<dbReference type="Gene3D" id="1.20.144.10">
    <property type="entry name" value="Phosphatidic acid phosphatase type 2/haloperoxidase"/>
    <property type="match status" value="1"/>
</dbReference>
<dbReference type="SMART" id="SM00014">
    <property type="entry name" value="acidPPc"/>
    <property type="match status" value="1"/>
</dbReference>
<feature type="transmembrane region" description="Helical" evidence="1">
    <location>
        <begin position="79"/>
        <end position="100"/>
    </location>
</feature>
<dbReference type="InterPro" id="IPR036938">
    <property type="entry name" value="PAP2/HPO_sf"/>
</dbReference>